<evidence type="ECO:0000313" key="2">
    <source>
        <dbReference type="EMBL" id="QHU35289.1"/>
    </source>
</evidence>
<reference evidence="2" key="1">
    <citation type="journal article" date="2020" name="Nature">
        <title>Giant virus diversity and host interactions through global metagenomics.</title>
        <authorList>
            <person name="Schulz F."/>
            <person name="Roux S."/>
            <person name="Paez-Espino D."/>
            <person name="Jungbluth S."/>
            <person name="Walsh D.A."/>
            <person name="Denef V.J."/>
            <person name="McMahon K.D."/>
            <person name="Konstantinidis K.T."/>
            <person name="Eloe-Fadrosh E.A."/>
            <person name="Kyrpides N.C."/>
            <person name="Woyke T."/>
        </authorList>
    </citation>
    <scope>NUCLEOTIDE SEQUENCE</scope>
    <source>
        <strain evidence="2">GVMAG-S-1017745-26</strain>
    </source>
</reference>
<accession>A0A6C0LWZ9</accession>
<proteinExistence type="predicted"/>
<organism evidence="2">
    <name type="scientific">viral metagenome</name>
    <dbReference type="NCBI Taxonomy" id="1070528"/>
    <lineage>
        <taxon>unclassified sequences</taxon>
        <taxon>metagenomes</taxon>
        <taxon>organismal metagenomes</taxon>
    </lineage>
</organism>
<feature type="region of interest" description="Disordered" evidence="1">
    <location>
        <begin position="43"/>
        <end position="65"/>
    </location>
</feature>
<feature type="compositionally biased region" description="Basic residues" evidence="1">
    <location>
        <begin position="54"/>
        <end position="65"/>
    </location>
</feature>
<dbReference type="EMBL" id="MN740585">
    <property type="protein sequence ID" value="QHU35289.1"/>
    <property type="molecule type" value="Genomic_DNA"/>
</dbReference>
<dbReference type="AlphaFoldDB" id="A0A6C0LWZ9"/>
<name>A0A6C0LWZ9_9ZZZZ</name>
<evidence type="ECO:0000256" key="1">
    <source>
        <dbReference type="SAM" id="MobiDB-lite"/>
    </source>
</evidence>
<protein>
    <submittedName>
        <fullName evidence="2">Uncharacterized protein</fullName>
    </submittedName>
</protein>
<sequence>MFKQKSNKIFPEKVYDTNDPIQARIYENYLNLRKKMVKPTKRKIIDDSTIQQKTTKKKYNKNPNN</sequence>